<keyword evidence="2" id="KW-0442">Lipid degradation</keyword>
<protein>
    <recommendedName>
        <fullName evidence="4">PNPLA domain-containing protein</fullName>
    </recommendedName>
</protein>
<feature type="active site" description="Proton acceptor" evidence="2">
    <location>
        <position position="218"/>
    </location>
</feature>
<dbReference type="Gene3D" id="3.40.1090.10">
    <property type="entry name" value="Cytosolic phospholipase A2 catalytic domain"/>
    <property type="match status" value="1"/>
</dbReference>
<dbReference type="InterPro" id="IPR016035">
    <property type="entry name" value="Acyl_Trfase/lysoPLipase"/>
</dbReference>
<dbReference type="EMBL" id="PUIO01000081">
    <property type="protein sequence ID" value="PQP14912.1"/>
    <property type="molecule type" value="Genomic_DNA"/>
</dbReference>
<name>A0A2S8IKJ5_RHOOP</name>
<feature type="compositionally biased region" description="Basic residues" evidence="3">
    <location>
        <begin position="454"/>
        <end position="466"/>
    </location>
</feature>
<feature type="short sequence motif" description="DGA/G" evidence="2">
    <location>
        <begin position="218"/>
        <end position="220"/>
    </location>
</feature>
<feature type="region of interest" description="Disordered" evidence="3">
    <location>
        <begin position="452"/>
        <end position="482"/>
    </location>
</feature>
<feature type="short sequence motif" description="GXSXG" evidence="2">
    <location>
        <begin position="48"/>
        <end position="52"/>
    </location>
</feature>
<keyword evidence="2" id="KW-0378">Hydrolase</keyword>
<dbReference type="SUPFAM" id="SSF52151">
    <property type="entry name" value="FabD/lysophospholipase-like"/>
    <property type="match status" value="1"/>
</dbReference>
<sequence length="603" mass="65073">MLHALSGILIEGVGVHGRPGGKPTWGPLAHAALRHLIAAGHEPDLFIGTSAGAINAILFAAGAHLPADEQADTALAVWRSVEIEDVFRPLLRTGPGTIARWAGQLCRIPGMRLTSLVDTAPLARTAHRLIDWTQLAANLDGGKASLAVVTTSAATKRTVIFVDGSRPDPLPPSDTTRPIDYLGVRITDEHVLGSAAIPALFPAVEVSTPDTARGWYADGGIRLNAPLKPALSLGCGRLVVVATHPAVYPASPATDRDQGPPDVDDMMVRVLDAALVDRMVEDLRTLGKINELVAEGRRTGASQRRYVDVPYLFFGPEERGTLGALAATSFDDRYRWPGGALRTIRNPDLPLLGQLLGGDGPAEETFSATRSSTAPSSTPQSAWDDGMRNCSWRTGTAHPGSRRLRSTSFPTGSRCAPRSRRTAQRCDIHRELGEPRLRSRCPPASMLAVCTRGKAAHRQRGHRRRSLTGCHGPLPDRGPREEKSVEIAAPLADFSEFTVGRTARRDRNGRRESATGAPPDEPVRPTQGTRLSADRDAAAELRRARQAFSSRASRPGHRRDDAPTPNEPVPLEPSTHAAYPIRQVRREPETRTHVRCYSSTAPQ</sequence>
<organism evidence="5 6">
    <name type="scientific">Rhodococcus opacus</name>
    <name type="common">Nocardia opaca</name>
    <dbReference type="NCBI Taxonomy" id="37919"/>
    <lineage>
        <taxon>Bacteria</taxon>
        <taxon>Bacillati</taxon>
        <taxon>Actinomycetota</taxon>
        <taxon>Actinomycetes</taxon>
        <taxon>Mycobacteriales</taxon>
        <taxon>Nocardiaceae</taxon>
        <taxon>Rhodococcus</taxon>
    </lineage>
</organism>
<feature type="active site" description="Nucleophile" evidence="2">
    <location>
        <position position="50"/>
    </location>
</feature>
<dbReference type="Proteomes" id="UP000239290">
    <property type="component" value="Unassembled WGS sequence"/>
</dbReference>
<accession>A0A2S8IKJ5</accession>
<feature type="region of interest" description="Disordered" evidence="3">
    <location>
        <begin position="357"/>
        <end position="423"/>
    </location>
</feature>
<evidence type="ECO:0000259" key="4">
    <source>
        <dbReference type="PROSITE" id="PS51635"/>
    </source>
</evidence>
<feature type="compositionally biased region" description="Basic and acidic residues" evidence="3">
    <location>
        <begin position="532"/>
        <end position="543"/>
    </location>
</feature>
<evidence type="ECO:0000313" key="6">
    <source>
        <dbReference type="Proteomes" id="UP000239290"/>
    </source>
</evidence>
<dbReference type="GO" id="GO:0016042">
    <property type="term" value="P:lipid catabolic process"/>
    <property type="evidence" value="ECO:0007669"/>
    <property type="project" value="UniProtKB-UniRule"/>
</dbReference>
<dbReference type="Pfam" id="PF01734">
    <property type="entry name" value="Patatin"/>
    <property type="match status" value="1"/>
</dbReference>
<keyword evidence="1 2" id="KW-0443">Lipid metabolism</keyword>
<evidence type="ECO:0000256" key="2">
    <source>
        <dbReference type="PROSITE-ProRule" id="PRU01161"/>
    </source>
</evidence>
<proteinExistence type="predicted"/>
<evidence type="ECO:0000256" key="1">
    <source>
        <dbReference type="ARBA" id="ARBA00023098"/>
    </source>
</evidence>
<dbReference type="PROSITE" id="PS51635">
    <property type="entry name" value="PNPLA"/>
    <property type="match status" value="1"/>
</dbReference>
<dbReference type="AlphaFoldDB" id="A0A2S8IKJ5"/>
<dbReference type="GO" id="GO:0016787">
    <property type="term" value="F:hydrolase activity"/>
    <property type="evidence" value="ECO:0007669"/>
    <property type="project" value="UniProtKB-UniRule"/>
</dbReference>
<comment type="caution">
    <text evidence="2">Lacks conserved residue(s) required for the propagation of feature annotation.</text>
</comment>
<gene>
    <name evidence="5" type="ORF">C5613_39560</name>
</gene>
<evidence type="ECO:0000313" key="5">
    <source>
        <dbReference type="EMBL" id="PQP14912.1"/>
    </source>
</evidence>
<reference evidence="6" key="1">
    <citation type="submission" date="2018-02" db="EMBL/GenBank/DDBJ databases">
        <title>Draft genome sequencing of Rhodococcus opacus KU647198.</title>
        <authorList>
            <person name="Zheng B.-X."/>
        </authorList>
    </citation>
    <scope>NUCLEOTIDE SEQUENCE [LARGE SCALE GENOMIC DNA]</scope>
    <source>
        <strain evidence="6">04-OD7</strain>
    </source>
</reference>
<evidence type="ECO:0000256" key="3">
    <source>
        <dbReference type="SAM" id="MobiDB-lite"/>
    </source>
</evidence>
<feature type="region of interest" description="Disordered" evidence="3">
    <location>
        <begin position="497"/>
        <end position="603"/>
    </location>
</feature>
<dbReference type="InterPro" id="IPR002641">
    <property type="entry name" value="PNPLA_dom"/>
</dbReference>
<comment type="caution">
    <text evidence="5">The sequence shown here is derived from an EMBL/GenBank/DDBJ whole genome shotgun (WGS) entry which is preliminary data.</text>
</comment>
<feature type="compositionally biased region" description="Basic and acidic residues" evidence="3">
    <location>
        <begin position="503"/>
        <end position="513"/>
    </location>
</feature>
<feature type="domain" description="PNPLA" evidence="4">
    <location>
        <begin position="17"/>
        <end position="231"/>
    </location>
</feature>
<feature type="compositionally biased region" description="Low complexity" evidence="3">
    <location>
        <begin position="367"/>
        <end position="382"/>
    </location>
</feature>